<evidence type="ECO:0000313" key="1">
    <source>
        <dbReference type="EMBL" id="KAG9243991.1"/>
    </source>
</evidence>
<dbReference type="AlphaFoldDB" id="A0A9P8CG29"/>
<name>A0A9P8CG29_9HELO</name>
<gene>
    <name evidence="1" type="ORF">BJ878DRAFT_480589</name>
</gene>
<organism evidence="1 2">
    <name type="scientific">Calycina marina</name>
    <dbReference type="NCBI Taxonomy" id="1763456"/>
    <lineage>
        <taxon>Eukaryota</taxon>
        <taxon>Fungi</taxon>
        <taxon>Dikarya</taxon>
        <taxon>Ascomycota</taxon>
        <taxon>Pezizomycotina</taxon>
        <taxon>Leotiomycetes</taxon>
        <taxon>Helotiales</taxon>
        <taxon>Pezizellaceae</taxon>
        <taxon>Calycina</taxon>
    </lineage>
</organism>
<keyword evidence="2" id="KW-1185">Reference proteome</keyword>
<protein>
    <submittedName>
        <fullName evidence="1">Uncharacterized protein</fullName>
    </submittedName>
</protein>
<reference evidence="1" key="1">
    <citation type="journal article" date="2021" name="IMA Fungus">
        <title>Genomic characterization of three marine fungi, including Emericellopsis atlantica sp. nov. with signatures of a generalist lifestyle and marine biomass degradation.</title>
        <authorList>
            <person name="Hagestad O.C."/>
            <person name="Hou L."/>
            <person name="Andersen J.H."/>
            <person name="Hansen E.H."/>
            <person name="Altermark B."/>
            <person name="Li C."/>
            <person name="Kuhnert E."/>
            <person name="Cox R.J."/>
            <person name="Crous P.W."/>
            <person name="Spatafora J.W."/>
            <person name="Lail K."/>
            <person name="Amirebrahimi M."/>
            <person name="Lipzen A."/>
            <person name="Pangilinan J."/>
            <person name="Andreopoulos W."/>
            <person name="Hayes R.D."/>
            <person name="Ng V."/>
            <person name="Grigoriev I.V."/>
            <person name="Jackson S.A."/>
            <person name="Sutton T.D.S."/>
            <person name="Dobson A.D.W."/>
            <person name="Rama T."/>
        </authorList>
    </citation>
    <scope>NUCLEOTIDE SEQUENCE</scope>
    <source>
        <strain evidence="1">TRa3180A</strain>
    </source>
</reference>
<dbReference type="EMBL" id="MU253937">
    <property type="protein sequence ID" value="KAG9243991.1"/>
    <property type="molecule type" value="Genomic_DNA"/>
</dbReference>
<accession>A0A9P8CG29</accession>
<dbReference type="Proteomes" id="UP000887226">
    <property type="component" value="Unassembled WGS sequence"/>
</dbReference>
<evidence type="ECO:0000313" key="2">
    <source>
        <dbReference type="Proteomes" id="UP000887226"/>
    </source>
</evidence>
<comment type="caution">
    <text evidence="1">The sequence shown here is derived from an EMBL/GenBank/DDBJ whole genome shotgun (WGS) entry which is preliminary data.</text>
</comment>
<proteinExistence type="predicted"/>
<sequence>MLLQFGLGQLVMVSGPASSTKHTALEYRCRLFQYGVAATFEVLYITSPPTSSKLAYSLQENFCRISRLENSSEGDGSTTHCCVDMGYMPMHKAMGKSICELRTWMLLIAPSFVDSERARE</sequence>